<dbReference type="Gene3D" id="1.20.1250.20">
    <property type="entry name" value="MFS general substrate transporter like domains"/>
    <property type="match status" value="1"/>
</dbReference>
<dbReference type="InterPro" id="IPR036259">
    <property type="entry name" value="MFS_trans_sf"/>
</dbReference>
<accession>A0A193FZ51</accession>
<dbReference type="GO" id="GO:0022857">
    <property type="term" value="F:transmembrane transporter activity"/>
    <property type="evidence" value="ECO:0007669"/>
    <property type="project" value="InterPro"/>
</dbReference>
<evidence type="ECO:0000256" key="5">
    <source>
        <dbReference type="ARBA" id="ARBA00023136"/>
    </source>
</evidence>
<dbReference type="PANTHER" id="PTHR43124:SF10">
    <property type="entry name" value="PURINE EFFLUX PUMP PBUE"/>
    <property type="match status" value="1"/>
</dbReference>
<feature type="transmembrane region" description="Helical" evidence="6">
    <location>
        <begin position="183"/>
        <end position="205"/>
    </location>
</feature>
<dbReference type="PROSITE" id="PS50850">
    <property type="entry name" value="MFS"/>
    <property type="match status" value="1"/>
</dbReference>
<feature type="transmembrane region" description="Helical" evidence="6">
    <location>
        <begin position="28"/>
        <end position="50"/>
    </location>
</feature>
<evidence type="ECO:0000256" key="6">
    <source>
        <dbReference type="SAM" id="Phobius"/>
    </source>
</evidence>
<evidence type="ECO:0000259" key="7">
    <source>
        <dbReference type="PROSITE" id="PS50850"/>
    </source>
</evidence>
<feature type="domain" description="Major facilitator superfamily (MFS) profile" evidence="7">
    <location>
        <begin position="27"/>
        <end position="410"/>
    </location>
</feature>
<protein>
    <submittedName>
        <fullName evidence="8">MFS transporter</fullName>
    </submittedName>
</protein>
<keyword evidence="5 6" id="KW-0472">Membrane</keyword>
<feature type="transmembrane region" description="Helical" evidence="6">
    <location>
        <begin position="226"/>
        <end position="247"/>
    </location>
</feature>
<dbReference type="STRING" id="463025.BAU08_16040"/>
<evidence type="ECO:0000256" key="4">
    <source>
        <dbReference type="ARBA" id="ARBA00022989"/>
    </source>
</evidence>
<organism evidence="8 9">
    <name type="scientific">Bordetella bronchialis</name>
    <dbReference type="NCBI Taxonomy" id="463025"/>
    <lineage>
        <taxon>Bacteria</taxon>
        <taxon>Pseudomonadati</taxon>
        <taxon>Pseudomonadota</taxon>
        <taxon>Betaproteobacteria</taxon>
        <taxon>Burkholderiales</taxon>
        <taxon>Alcaligenaceae</taxon>
        <taxon>Bordetella</taxon>
    </lineage>
</organism>
<dbReference type="InterPro" id="IPR011701">
    <property type="entry name" value="MFS"/>
</dbReference>
<dbReference type="SUPFAM" id="SSF103473">
    <property type="entry name" value="MFS general substrate transporter"/>
    <property type="match status" value="1"/>
</dbReference>
<feature type="transmembrane region" description="Helical" evidence="6">
    <location>
        <begin position="92"/>
        <end position="110"/>
    </location>
</feature>
<keyword evidence="2" id="KW-1003">Cell membrane</keyword>
<dbReference type="Proteomes" id="UP000092213">
    <property type="component" value="Chromosome"/>
</dbReference>
<proteinExistence type="predicted"/>
<evidence type="ECO:0000256" key="2">
    <source>
        <dbReference type="ARBA" id="ARBA00022475"/>
    </source>
</evidence>
<feature type="transmembrane region" description="Helical" evidence="6">
    <location>
        <begin position="357"/>
        <end position="376"/>
    </location>
</feature>
<dbReference type="GO" id="GO:0005886">
    <property type="term" value="C:plasma membrane"/>
    <property type="evidence" value="ECO:0007669"/>
    <property type="project" value="UniProtKB-SubCell"/>
</dbReference>
<feature type="transmembrane region" description="Helical" evidence="6">
    <location>
        <begin position="151"/>
        <end position="177"/>
    </location>
</feature>
<dbReference type="EMBL" id="CP016171">
    <property type="protein sequence ID" value="ANN72663.1"/>
    <property type="molecule type" value="Genomic_DNA"/>
</dbReference>
<dbReference type="CDD" id="cd17324">
    <property type="entry name" value="MFS_NepI_like"/>
    <property type="match status" value="1"/>
</dbReference>
<evidence type="ECO:0000256" key="1">
    <source>
        <dbReference type="ARBA" id="ARBA00004651"/>
    </source>
</evidence>
<dbReference type="InterPro" id="IPR020846">
    <property type="entry name" value="MFS_dom"/>
</dbReference>
<name>A0A193FZ51_9BORD</name>
<evidence type="ECO:0000256" key="3">
    <source>
        <dbReference type="ARBA" id="ARBA00022692"/>
    </source>
</evidence>
<dbReference type="InterPro" id="IPR050189">
    <property type="entry name" value="MFS_Efflux_Transporters"/>
</dbReference>
<dbReference type="AlphaFoldDB" id="A0A193FZ51"/>
<dbReference type="Pfam" id="PF07690">
    <property type="entry name" value="MFS_1"/>
    <property type="match status" value="1"/>
</dbReference>
<keyword evidence="4 6" id="KW-1133">Transmembrane helix</keyword>
<keyword evidence="3 6" id="KW-0812">Transmembrane</keyword>
<dbReference type="PANTHER" id="PTHR43124">
    <property type="entry name" value="PURINE EFFLUX PUMP PBUE"/>
    <property type="match status" value="1"/>
</dbReference>
<comment type="subcellular location">
    <subcellularLocation>
        <location evidence="1">Cell membrane</location>
        <topology evidence="1">Multi-pass membrane protein</topology>
    </subcellularLocation>
</comment>
<evidence type="ECO:0000313" key="8">
    <source>
        <dbReference type="EMBL" id="ANN72663.1"/>
    </source>
</evidence>
<gene>
    <name evidence="8" type="ORF">BAU08_16040</name>
</gene>
<sequence>MRTNTCTADTPALAAAPPAGHGATLLPAAFLALGTFAIGTEGFMIAPLLSTMASDFQMTVPQVAMLVVVFTLTMALSSPVSTVAAGRLRRRATLIFAMGLFTAGNLLAAWSPSFAILMVARIMMAVASGLYVPGANALAGAIVPPGKRGRALAIVSGGMTLAIALGLPLGALVGHAFGWRMTFLAVGAMSLTAIVGILAGIAKDAGSGIPVATLSQRLAVVRQPAILRLLSISLFWSIGAYAAYPYIAPYLSSVLGFQAAGIGATVSMWGLAAALGVMTGGTLNDRLGPNRVVRLSLLVLGLSFWVLSLATALPASTAVFPVMLAVALWGFSVWAFFPAQMARLMAAGTPSQASLALALNTSTMYLGFSIGSAMGAGILDTGAIWGIGLLAGVAQAVALLLDRRLAAVER</sequence>
<reference evidence="8 9" key="1">
    <citation type="submission" date="2016-06" db="EMBL/GenBank/DDBJ databases">
        <title>Complete genome sequences of Bordetella bronchialis and Bordetella flabilis.</title>
        <authorList>
            <person name="LiPuma J.J."/>
            <person name="Spilker T."/>
        </authorList>
    </citation>
    <scope>NUCLEOTIDE SEQUENCE [LARGE SCALE GENOMIC DNA]</scope>
    <source>
        <strain evidence="8 9">AU17976</strain>
    </source>
</reference>
<feature type="transmembrane region" description="Helical" evidence="6">
    <location>
        <begin position="382"/>
        <end position="401"/>
    </location>
</feature>
<feature type="transmembrane region" description="Helical" evidence="6">
    <location>
        <begin position="62"/>
        <end position="85"/>
    </location>
</feature>
<evidence type="ECO:0000313" key="9">
    <source>
        <dbReference type="Proteomes" id="UP000092213"/>
    </source>
</evidence>
<feature type="transmembrane region" description="Helical" evidence="6">
    <location>
        <begin position="259"/>
        <end position="280"/>
    </location>
</feature>
<feature type="transmembrane region" description="Helical" evidence="6">
    <location>
        <begin position="292"/>
        <end position="312"/>
    </location>
</feature>
<feature type="transmembrane region" description="Helical" evidence="6">
    <location>
        <begin position="318"/>
        <end position="337"/>
    </location>
</feature>
<feature type="transmembrane region" description="Helical" evidence="6">
    <location>
        <begin position="116"/>
        <end position="139"/>
    </location>
</feature>
<dbReference type="RefSeq" id="WP_066670416.1">
    <property type="nucleotide sequence ID" value="NZ_CP016171.1"/>
</dbReference>